<dbReference type="InterPro" id="IPR058698">
    <property type="entry name" value="CUB_metazoa"/>
</dbReference>
<dbReference type="Gene3D" id="2.60.120.290">
    <property type="entry name" value="Spermadhesin, CUB domain"/>
    <property type="match status" value="2"/>
</dbReference>
<keyword evidence="4" id="KW-1185">Reference proteome</keyword>
<dbReference type="Proteomes" id="UP000325440">
    <property type="component" value="Unassembled WGS sequence"/>
</dbReference>
<dbReference type="EMBL" id="CABPRJ010000953">
    <property type="protein sequence ID" value="VVC32166.1"/>
    <property type="molecule type" value="Genomic_DNA"/>
</dbReference>
<feature type="domain" description="CUB" evidence="2">
    <location>
        <begin position="256"/>
        <end position="456"/>
    </location>
</feature>
<dbReference type="PANTHER" id="PTHR33236:SF12">
    <property type="entry name" value="CUB DOMAIN-CONTAINING PROTEIN-RELATED"/>
    <property type="match status" value="1"/>
</dbReference>
<accession>A0A5E4MKS8</accession>
<evidence type="ECO:0000313" key="3">
    <source>
        <dbReference type="EMBL" id="VVC32166.1"/>
    </source>
</evidence>
<proteinExistence type="predicted"/>
<reference evidence="3 4" key="1">
    <citation type="submission" date="2019-08" db="EMBL/GenBank/DDBJ databases">
        <authorList>
            <person name="Alioto T."/>
            <person name="Alioto T."/>
            <person name="Gomez Garrido J."/>
        </authorList>
    </citation>
    <scope>NUCLEOTIDE SEQUENCE [LARGE SCALE GENOMIC DNA]</scope>
</reference>
<gene>
    <name evidence="3" type="ORF">CINCED_3A007103</name>
</gene>
<dbReference type="PANTHER" id="PTHR33236">
    <property type="entry name" value="INTRAFLAGELLAR TRANSPORT PROTEIN 122 FAMILY PROTEIN-RELATED"/>
    <property type="match status" value="1"/>
</dbReference>
<dbReference type="Pfam" id="PF26080">
    <property type="entry name" value="CUB_animal"/>
    <property type="match status" value="1"/>
</dbReference>
<dbReference type="OrthoDB" id="6479909at2759"/>
<name>A0A5E4MKS8_9HEMI</name>
<protein>
    <submittedName>
        <fullName evidence="3">CUB domain</fullName>
    </submittedName>
</protein>
<organism evidence="3 4">
    <name type="scientific">Cinara cedri</name>
    <dbReference type="NCBI Taxonomy" id="506608"/>
    <lineage>
        <taxon>Eukaryota</taxon>
        <taxon>Metazoa</taxon>
        <taxon>Ecdysozoa</taxon>
        <taxon>Arthropoda</taxon>
        <taxon>Hexapoda</taxon>
        <taxon>Insecta</taxon>
        <taxon>Pterygota</taxon>
        <taxon>Neoptera</taxon>
        <taxon>Paraneoptera</taxon>
        <taxon>Hemiptera</taxon>
        <taxon>Sternorrhyncha</taxon>
        <taxon>Aphidomorpha</taxon>
        <taxon>Aphidoidea</taxon>
        <taxon>Aphididae</taxon>
        <taxon>Lachninae</taxon>
        <taxon>Cinara</taxon>
    </lineage>
</organism>
<feature type="chain" id="PRO_5023012876" evidence="1">
    <location>
        <begin position="24"/>
        <end position="462"/>
    </location>
</feature>
<evidence type="ECO:0000259" key="2">
    <source>
        <dbReference type="Pfam" id="PF26080"/>
    </source>
</evidence>
<sequence length="462" mass="51530">MFKMFAAITVCAVAALTVSVVYAQTPTDERQAKGLMFGFHMMEGGKRSCNGFNGQTGVCVGQNECTKMNGKSVGKCFPFGSCCSVAPNSCGGYSDSSTSYFESSEKFQETCDYKINVRQNVCQIRIDFERFSLGQPTKPYNGSAYTCENDEFTLLVNDNTKMNMPVLCGENSGQHVYVPINPKTTLNDRQQITLKFKLTARDDDYEEPTPFWKLKISQLECQVAPTNWWKVKDIARQILKEKSAEDVKTTKYSLAPEGCLQYFADKDGSFESFNYNKGKGHYLGNLNYAVCFKRNLDTCGIKFEAVKFQIAYNQNLTNFTDRDCDTLKSVSESTTVAATTLAATTKAATTVAATAELVSTEWASIDNATEKVTVKYRDARKRKLPAVNSGVHSDYLLIPDGYYSETLFASKYCNKLLESYDNVKIKTQGPLYVAFVSDDYSSTTEDVEKGYKINYSLINMGC</sequence>
<dbReference type="AlphaFoldDB" id="A0A5E4MKS8"/>
<keyword evidence="1" id="KW-0732">Signal</keyword>
<feature type="signal peptide" evidence="1">
    <location>
        <begin position="1"/>
        <end position="23"/>
    </location>
</feature>
<dbReference type="InterPro" id="IPR035914">
    <property type="entry name" value="Sperma_CUB_dom_sf"/>
</dbReference>
<evidence type="ECO:0000256" key="1">
    <source>
        <dbReference type="SAM" id="SignalP"/>
    </source>
</evidence>
<evidence type="ECO:0000313" key="4">
    <source>
        <dbReference type="Proteomes" id="UP000325440"/>
    </source>
</evidence>